<accession>A0A9P5N6I1</accession>
<evidence type="ECO:0000313" key="3">
    <source>
        <dbReference type="EMBL" id="KAF8868121.1"/>
    </source>
</evidence>
<feature type="domain" description="CxC6 like cysteine cluster associated with KDZ" evidence="2">
    <location>
        <begin position="3"/>
        <end position="68"/>
    </location>
</feature>
<proteinExistence type="predicted"/>
<organism evidence="3 4">
    <name type="scientific">Gymnopilus junonius</name>
    <name type="common">Spectacular rustgill mushroom</name>
    <name type="synonym">Gymnopilus spectabilis subsp. junonius</name>
    <dbReference type="NCBI Taxonomy" id="109634"/>
    <lineage>
        <taxon>Eukaryota</taxon>
        <taxon>Fungi</taxon>
        <taxon>Dikarya</taxon>
        <taxon>Basidiomycota</taxon>
        <taxon>Agaricomycotina</taxon>
        <taxon>Agaricomycetes</taxon>
        <taxon>Agaricomycetidae</taxon>
        <taxon>Agaricales</taxon>
        <taxon>Agaricineae</taxon>
        <taxon>Hymenogastraceae</taxon>
        <taxon>Gymnopilus</taxon>
    </lineage>
</organism>
<protein>
    <recommendedName>
        <fullName evidence="2">CxC6 like cysteine cluster associated with KDZ domain-containing protein</fullName>
    </recommendedName>
</protein>
<name>A0A9P5N6I1_GYMJU</name>
<dbReference type="AlphaFoldDB" id="A0A9P5N6I1"/>
<reference evidence="3" key="1">
    <citation type="submission" date="2020-11" db="EMBL/GenBank/DDBJ databases">
        <authorList>
            <consortium name="DOE Joint Genome Institute"/>
            <person name="Ahrendt S."/>
            <person name="Riley R."/>
            <person name="Andreopoulos W."/>
            <person name="LaButti K."/>
            <person name="Pangilinan J."/>
            <person name="Ruiz-duenas F.J."/>
            <person name="Barrasa J.M."/>
            <person name="Sanchez-Garcia M."/>
            <person name="Camarero S."/>
            <person name="Miyauchi S."/>
            <person name="Serrano A."/>
            <person name="Linde D."/>
            <person name="Babiker R."/>
            <person name="Drula E."/>
            <person name="Ayuso-Fernandez I."/>
            <person name="Pacheco R."/>
            <person name="Padilla G."/>
            <person name="Ferreira P."/>
            <person name="Barriuso J."/>
            <person name="Kellner H."/>
            <person name="Castanera R."/>
            <person name="Alfaro M."/>
            <person name="Ramirez L."/>
            <person name="Pisabarro A.G."/>
            <person name="Kuo A."/>
            <person name="Tritt A."/>
            <person name="Lipzen A."/>
            <person name="He G."/>
            <person name="Yan M."/>
            <person name="Ng V."/>
            <person name="Cullen D."/>
            <person name="Martin F."/>
            <person name="Rosso M.-N."/>
            <person name="Henrissat B."/>
            <person name="Hibbett D."/>
            <person name="Martinez A.T."/>
            <person name="Grigoriev I.V."/>
        </authorList>
    </citation>
    <scope>NUCLEOTIDE SEQUENCE</scope>
    <source>
        <strain evidence="3">AH 44721</strain>
    </source>
</reference>
<evidence type="ECO:0000313" key="4">
    <source>
        <dbReference type="Proteomes" id="UP000724874"/>
    </source>
</evidence>
<dbReference type="InterPro" id="IPR040898">
    <property type="entry name" value="CxC6"/>
</dbReference>
<dbReference type="EMBL" id="JADNYJ010000789">
    <property type="protein sequence ID" value="KAF8868121.1"/>
    <property type="molecule type" value="Genomic_DNA"/>
</dbReference>
<keyword evidence="4" id="KW-1185">Reference proteome</keyword>
<comment type="caution">
    <text evidence="3">The sequence shown here is derived from an EMBL/GenBank/DDBJ whole genome shotgun (WGS) entry which is preliminary data.</text>
</comment>
<gene>
    <name evidence="3" type="ORF">CPB84DRAFT_1697369</name>
</gene>
<evidence type="ECO:0000259" key="2">
    <source>
        <dbReference type="Pfam" id="PF18721"/>
    </source>
</evidence>
<dbReference type="Pfam" id="PF18721">
    <property type="entry name" value="CxC6"/>
    <property type="match status" value="1"/>
</dbReference>
<dbReference type="OrthoDB" id="2527272at2759"/>
<sequence length="299" mass="34226">MIILDGIVMGPTHCSFDGCTDDLKNARGGALCANHEIAYGTHCQVRDCIRTKIAGTHACQNHQAAWRKYRLEHSSSALAGIRICLQRPDEHLPWQNNNVQPRPPRRAHDSDDDDEPPPRTQFFGPSKFYCVETICAPCGVVIAWTKFDRSESPTKILQFITDVYPESATHPAYICIDKACKVLRTAITHDRWQNLLDSSRFIVDSYHYINHRVTDYLCRKWCNPAPLDGSAPNLVKTAIDKDGNQHLTRAFNTQACEQLNAWLGGFESILKWMKPANFDWFMHVMLLYHTMQVIRKQER</sequence>
<dbReference type="Proteomes" id="UP000724874">
    <property type="component" value="Unassembled WGS sequence"/>
</dbReference>
<evidence type="ECO:0000256" key="1">
    <source>
        <dbReference type="SAM" id="MobiDB-lite"/>
    </source>
</evidence>
<feature type="region of interest" description="Disordered" evidence="1">
    <location>
        <begin position="92"/>
        <end position="118"/>
    </location>
</feature>